<dbReference type="InterPro" id="IPR002938">
    <property type="entry name" value="FAD-bd"/>
</dbReference>
<dbReference type="Proteomes" id="UP000502641">
    <property type="component" value="Chromosome"/>
</dbReference>
<evidence type="ECO:0000313" key="5">
    <source>
        <dbReference type="Proteomes" id="UP000502641"/>
    </source>
</evidence>
<protein>
    <submittedName>
        <fullName evidence="4">Hydroxylase</fullName>
    </submittedName>
</protein>
<evidence type="ECO:0000256" key="1">
    <source>
        <dbReference type="ARBA" id="ARBA00023002"/>
    </source>
</evidence>
<comment type="similarity">
    <text evidence="2">Belongs to the flavin-dependent halogenase family. Bacterial tryptophan halogenase subfamily.</text>
</comment>
<sequence>MVTHPLVTAFEKITRVRLPEHPVIRYETVCVLGGSIAGLLAARVLADHARTVVIVERDPMDADGNPRAGVPQGHQVHGIGPAGLQLLEQWFPGLTEDARSLGATLVGPDGIITYVDSTRQLQSGTTSLLVCSRPLLESRIRRRVLALAPVRTLKAQATGLDFHGERVTAVRYTTDEGPGTLAADLVVDAMGRAGRLPDWLEQAGYERPRLERMRTGMQYATALFERTGRHLTDPEQTAAQFTLPSGPGGLAVALAQPVENRQWLIGITCYAEGNPPQTVEDFRALCEKLPGPFAEAAMGTVTREPAHFHQADSRRRDFTSLSRFPYRLISIGDAVASMNAAYGQGMTSAALQASCLSDHLNRNPDPDAPADAFFAAQAMVVDALWSFSAGADQARQDAIDGVEVPPEIRQARAARQQLAQAALVDETVNEALKAVAFGLAHPLTLTDPALLDRAAAVNRRAAEPS</sequence>
<dbReference type="InterPro" id="IPR050816">
    <property type="entry name" value="Flavin-dep_Halogenase_NPB"/>
</dbReference>
<dbReference type="GO" id="GO:0071949">
    <property type="term" value="F:FAD binding"/>
    <property type="evidence" value="ECO:0007669"/>
    <property type="project" value="InterPro"/>
</dbReference>
<keyword evidence="1" id="KW-0560">Oxidoreductase</keyword>
<dbReference type="SUPFAM" id="SSF51905">
    <property type="entry name" value="FAD/NAD(P)-binding domain"/>
    <property type="match status" value="1"/>
</dbReference>
<feature type="domain" description="FAD-binding" evidence="3">
    <location>
        <begin position="28"/>
        <end position="357"/>
    </location>
</feature>
<gene>
    <name evidence="4" type="ORF">HKX69_35040</name>
</gene>
<organism evidence="4 5">
    <name type="scientific">Streptomyces argyrophylli</name>
    <dbReference type="NCBI Taxonomy" id="2726118"/>
    <lineage>
        <taxon>Bacteria</taxon>
        <taxon>Bacillati</taxon>
        <taxon>Actinomycetota</taxon>
        <taxon>Actinomycetes</taxon>
        <taxon>Kitasatosporales</taxon>
        <taxon>Streptomycetaceae</taxon>
        <taxon>Streptomyces</taxon>
    </lineage>
</organism>
<dbReference type="Gene3D" id="3.50.50.60">
    <property type="entry name" value="FAD/NAD(P)-binding domain"/>
    <property type="match status" value="1"/>
</dbReference>
<keyword evidence="5" id="KW-1185">Reference proteome</keyword>
<name>A0A6M4PSE5_9ACTN</name>
<dbReference type="EMBL" id="CP053189">
    <property type="protein sequence ID" value="QJS14045.1"/>
    <property type="molecule type" value="Genomic_DNA"/>
</dbReference>
<dbReference type="KEGG" id="sarg:HKX69_35040"/>
<dbReference type="GO" id="GO:0016491">
    <property type="term" value="F:oxidoreductase activity"/>
    <property type="evidence" value="ECO:0007669"/>
    <property type="project" value="UniProtKB-KW"/>
</dbReference>
<evidence type="ECO:0000256" key="2">
    <source>
        <dbReference type="ARBA" id="ARBA00038396"/>
    </source>
</evidence>
<reference evidence="4 5" key="1">
    <citation type="submission" date="2020-05" db="EMBL/GenBank/DDBJ databases">
        <authorList>
            <person name="Li K."/>
        </authorList>
    </citation>
    <scope>NUCLEOTIDE SEQUENCE [LARGE SCALE GENOMIC DNA]</scope>
    <source>
        <strain evidence="5">jing01</strain>
    </source>
</reference>
<dbReference type="RefSeq" id="WP_171159438.1">
    <property type="nucleotide sequence ID" value="NZ_CP053189.1"/>
</dbReference>
<evidence type="ECO:0000259" key="3">
    <source>
        <dbReference type="Pfam" id="PF01494"/>
    </source>
</evidence>
<accession>A0A6M4PSE5</accession>
<proteinExistence type="inferred from homology"/>
<dbReference type="PANTHER" id="PTHR43747:SF5">
    <property type="entry name" value="FAD-BINDING DOMAIN-CONTAINING PROTEIN"/>
    <property type="match status" value="1"/>
</dbReference>
<dbReference type="PANTHER" id="PTHR43747">
    <property type="entry name" value="FAD-BINDING PROTEIN"/>
    <property type="match status" value="1"/>
</dbReference>
<evidence type="ECO:0000313" key="4">
    <source>
        <dbReference type="EMBL" id="QJS14045.1"/>
    </source>
</evidence>
<dbReference type="InterPro" id="IPR036188">
    <property type="entry name" value="FAD/NAD-bd_sf"/>
</dbReference>
<dbReference type="Pfam" id="PF01494">
    <property type="entry name" value="FAD_binding_3"/>
    <property type="match status" value="1"/>
</dbReference>
<dbReference type="AlphaFoldDB" id="A0A6M4PSE5"/>